<feature type="region of interest" description="Disordered" evidence="1">
    <location>
        <begin position="556"/>
        <end position="584"/>
    </location>
</feature>
<feature type="region of interest" description="Disordered" evidence="1">
    <location>
        <begin position="430"/>
        <end position="455"/>
    </location>
</feature>
<dbReference type="InterPro" id="IPR015425">
    <property type="entry name" value="FH2_Formin"/>
</dbReference>
<organism evidence="3 4">
    <name type="scientific">Kryptolebias marmoratus</name>
    <name type="common">Mangrove killifish</name>
    <name type="synonym">Rivulus marmoratus</name>
    <dbReference type="NCBI Taxonomy" id="37003"/>
    <lineage>
        <taxon>Eukaryota</taxon>
        <taxon>Metazoa</taxon>
        <taxon>Chordata</taxon>
        <taxon>Craniata</taxon>
        <taxon>Vertebrata</taxon>
        <taxon>Euteleostomi</taxon>
        <taxon>Actinopterygii</taxon>
        <taxon>Neopterygii</taxon>
        <taxon>Teleostei</taxon>
        <taxon>Neoteleostei</taxon>
        <taxon>Acanthomorphata</taxon>
        <taxon>Ovalentaria</taxon>
        <taxon>Atherinomorphae</taxon>
        <taxon>Cyprinodontiformes</taxon>
        <taxon>Rivulidae</taxon>
        <taxon>Kryptolebias</taxon>
    </lineage>
</organism>
<feature type="compositionally biased region" description="Basic and acidic residues" evidence="1">
    <location>
        <begin position="968"/>
        <end position="977"/>
    </location>
</feature>
<feature type="region of interest" description="Disordered" evidence="1">
    <location>
        <begin position="603"/>
        <end position="841"/>
    </location>
</feature>
<reference evidence="3" key="2">
    <citation type="submission" date="2025-09" db="UniProtKB">
        <authorList>
            <consortium name="Ensembl"/>
        </authorList>
    </citation>
    <scope>IDENTIFICATION</scope>
</reference>
<feature type="compositionally biased region" description="Basic and acidic residues" evidence="1">
    <location>
        <begin position="331"/>
        <end position="345"/>
    </location>
</feature>
<feature type="compositionally biased region" description="Polar residues" evidence="1">
    <location>
        <begin position="806"/>
        <end position="821"/>
    </location>
</feature>
<feature type="region of interest" description="Disordered" evidence="1">
    <location>
        <begin position="853"/>
        <end position="984"/>
    </location>
</feature>
<feature type="compositionally biased region" description="Polar residues" evidence="1">
    <location>
        <begin position="928"/>
        <end position="952"/>
    </location>
</feature>
<evidence type="ECO:0000259" key="2">
    <source>
        <dbReference type="PROSITE" id="PS51444"/>
    </source>
</evidence>
<accession>A0A3Q2ZPU1</accession>
<feature type="compositionally biased region" description="Polar residues" evidence="1">
    <location>
        <begin position="567"/>
        <end position="582"/>
    </location>
</feature>
<evidence type="ECO:0000256" key="1">
    <source>
        <dbReference type="SAM" id="MobiDB-lite"/>
    </source>
</evidence>
<dbReference type="AlphaFoldDB" id="A0A3Q2ZPU1"/>
<dbReference type="Ensembl" id="ENSKMAT00000005950.1">
    <property type="protein sequence ID" value="ENSKMAP00000005848.1"/>
    <property type="gene ID" value="ENSKMAG00000004445.1"/>
</dbReference>
<proteinExistence type="predicted"/>
<dbReference type="GeneTree" id="ENSGT00940000155128"/>
<reference evidence="3" key="1">
    <citation type="submission" date="2025-08" db="UniProtKB">
        <authorList>
            <consortium name="Ensembl"/>
        </authorList>
    </citation>
    <scope>IDENTIFICATION</scope>
</reference>
<dbReference type="Gene3D" id="1.20.58.2220">
    <property type="entry name" value="Formin, FH2 domain"/>
    <property type="match status" value="1"/>
</dbReference>
<dbReference type="OMA" id="KRHSWSG"/>
<dbReference type="PANTHER" id="PTHR46345:SF11">
    <property type="entry name" value="FORMIN-J-LIKE"/>
    <property type="match status" value="1"/>
</dbReference>
<dbReference type="STRING" id="37003.ENSKMAP00000005848"/>
<feature type="region of interest" description="Disordered" evidence="1">
    <location>
        <begin position="330"/>
        <end position="390"/>
    </location>
</feature>
<name>A0A3Q2ZPU1_KRYMA</name>
<protein>
    <submittedName>
        <fullName evidence="3">FH2 domain-containing protein 1-like</fullName>
    </submittedName>
</protein>
<feature type="compositionally biased region" description="Low complexity" evidence="1">
    <location>
        <begin position="903"/>
        <end position="927"/>
    </location>
</feature>
<feature type="region of interest" description="Disordered" evidence="1">
    <location>
        <begin position="283"/>
        <end position="317"/>
    </location>
</feature>
<dbReference type="InterPro" id="IPR042201">
    <property type="entry name" value="FH2_Formin_sf"/>
</dbReference>
<keyword evidence="4" id="KW-1185">Reference proteome</keyword>
<feature type="compositionally biased region" description="Polar residues" evidence="1">
    <location>
        <begin position="680"/>
        <end position="737"/>
    </location>
</feature>
<feature type="compositionally biased region" description="Polar residues" evidence="1">
    <location>
        <begin position="762"/>
        <end position="777"/>
    </location>
</feature>
<evidence type="ECO:0000313" key="4">
    <source>
        <dbReference type="Proteomes" id="UP000264800"/>
    </source>
</evidence>
<feature type="compositionally biased region" description="Polar residues" evidence="1">
    <location>
        <begin position="433"/>
        <end position="443"/>
    </location>
</feature>
<dbReference type="PANTHER" id="PTHR46345">
    <property type="entry name" value="INVERTED FORMIN-2"/>
    <property type="match status" value="1"/>
</dbReference>
<feature type="compositionally biased region" description="Polar residues" evidence="1">
    <location>
        <begin position="660"/>
        <end position="672"/>
    </location>
</feature>
<feature type="domain" description="FH2" evidence="2">
    <location>
        <begin position="1"/>
        <end position="241"/>
    </location>
</feature>
<evidence type="ECO:0000313" key="3">
    <source>
        <dbReference type="Ensembl" id="ENSKMAP00000005848.1"/>
    </source>
</evidence>
<feature type="compositionally biased region" description="Polar residues" evidence="1">
    <location>
        <begin position="361"/>
        <end position="386"/>
    </location>
</feature>
<dbReference type="SUPFAM" id="SSF101447">
    <property type="entry name" value="Formin homology 2 domain (FH2 domain)"/>
    <property type="match status" value="1"/>
</dbReference>
<sequence>MHLLIQVPSYSVRIEALLLKEEFPGSCESMRRDFNILRSATTELMCCTELHAVLHLVLQAGNILNAGGYAGNAVGFKLSSLLSLADTKSNKPGMNLLHFVALEAQKKDEKLLEFPLKLSDVQAASRISLETLDAELQVLTSRTRSVEESLQKDTELLQQLDSFLQGATSALCSLRSSQQQLKKEGSELVDFFCEDRETFRLDDCFGIFHTFCVRFTSAVKENLEREAKEAARHQQIQEKELKRRSWAGGEEVHGTFELRCSSETDMSTIALKDDTGLLMALLTPKSQHRSIPKNNQVTRGRSLNSQRTRNPPSSSPLFVAERELNTFFKTSNDHKVSRQRGKGDSRTNFTSASPKSELKGTGTSPTKVDSQITSLPAKTSSDSTFTGKDEVKTVDNANKVAVKSTSYSNQQSDHNNNENNQFEMSFSSEENLSYHQETYSSLSRKTDENSKHNTATTDNMSVVLENCTLVPELKAFEGEVHHRQHEETIIKDLNEEVVDNSQIPNLHNNLENIKKSDVEITVTRAPSPQRQDCEEQDKVIVWCVTGVCEPAGENAQMEKDQHGGKNQGENQQASFTSPNHMSSEPLLDSEKLAFIPISSQPVSASRCNDSSLLVSSPGPHPTEPASASPGPGPGEDHVMVNQGNGPEKTGNERANVAPVSEQTTDYKSQNKTTSRHMTEKASSTDGKAKLATSSKQSTKNIRNSKPQTTGMKPSILNTASTSGRSVRTLTNSENQNMRRVVPITKTSRGASSVAKHPEKPAVQNQSSTKTTVPSSNIRRGERPSTAPLSRRFNTNKVPESKELSDQKVSGIQMATRTQNPEVQGRPSVHKALTKPKPQTEEKICLTKLRALTQSREGGSVSAPVTPLHKTKTPSSMLPGFARNTASSSFRRTKTPLALHLSNTGSPKASPKTSSSSALSSTVSCTGSVKVTASSRSENIRSSTQSSHPNSLVPSKDHQQDDNGSVSDKSTHIREMTKTTRPSWR</sequence>
<feature type="compositionally biased region" description="Polar residues" evidence="1">
    <location>
        <begin position="603"/>
        <end position="614"/>
    </location>
</feature>
<dbReference type="Pfam" id="PF02181">
    <property type="entry name" value="FH2"/>
    <property type="match status" value="1"/>
</dbReference>
<dbReference type="PROSITE" id="PS51444">
    <property type="entry name" value="FH2"/>
    <property type="match status" value="1"/>
</dbReference>
<dbReference type="Proteomes" id="UP000264800">
    <property type="component" value="Unplaced"/>
</dbReference>
<feature type="compositionally biased region" description="Polar residues" evidence="1">
    <location>
        <begin position="292"/>
        <end position="316"/>
    </location>
</feature>